<keyword evidence="2" id="KW-0238">DNA-binding</keyword>
<accession>A0A3L8NZF0</accession>
<evidence type="ECO:0000256" key="1">
    <source>
        <dbReference type="ARBA" id="ARBA00023015"/>
    </source>
</evidence>
<dbReference type="CDD" id="cd01392">
    <property type="entry name" value="HTH_LacI"/>
    <property type="match status" value="1"/>
</dbReference>
<keyword evidence="6" id="KW-1185">Reference proteome</keyword>
<evidence type="ECO:0000313" key="6">
    <source>
        <dbReference type="Proteomes" id="UP000281708"/>
    </source>
</evidence>
<gene>
    <name evidence="5" type="ORF">D9V37_19825</name>
</gene>
<dbReference type="PANTHER" id="PTHR30146">
    <property type="entry name" value="LACI-RELATED TRANSCRIPTIONAL REPRESSOR"/>
    <property type="match status" value="1"/>
</dbReference>
<dbReference type="Gene3D" id="3.40.50.2300">
    <property type="match status" value="2"/>
</dbReference>
<evidence type="ECO:0000259" key="4">
    <source>
        <dbReference type="PROSITE" id="PS50932"/>
    </source>
</evidence>
<dbReference type="PANTHER" id="PTHR30146:SF109">
    <property type="entry name" value="HTH-TYPE TRANSCRIPTIONAL REGULATOR GALS"/>
    <property type="match status" value="1"/>
</dbReference>
<reference evidence="5 6" key="1">
    <citation type="submission" date="2018-10" db="EMBL/GenBank/DDBJ databases">
        <title>Marmoricola sp. 4Q3S-7 whole genome shotgun sequence.</title>
        <authorList>
            <person name="Li F."/>
        </authorList>
    </citation>
    <scope>NUCLEOTIDE SEQUENCE [LARGE SCALE GENOMIC DNA]</scope>
    <source>
        <strain evidence="5 6">4Q3S-7</strain>
    </source>
</reference>
<dbReference type="PRINTS" id="PR00036">
    <property type="entry name" value="HTHLACI"/>
</dbReference>
<dbReference type="PROSITE" id="PS50932">
    <property type="entry name" value="HTH_LACI_2"/>
    <property type="match status" value="1"/>
</dbReference>
<dbReference type="GO" id="GO:0000976">
    <property type="term" value="F:transcription cis-regulatory region binding"/>
    <property type="evidence" value="ECO:0007669"/>
    <property type="project" value="TreeGrafter"/>
</dbReference>
<dbReference type="InterPro" id="IPR000843">
    <property type="entry name" value="HTH_LacI"/>
</dbReference>
<keyword evidence="1" id="KW-0805">Transcription regulation</keyword>
<dbReference type="EMBL" id="RDBE01000010">
    <property type="protein sequence ID" value="RLV48294.1"/>
    <property type="molecule type" value="Genomic_DNA"/>
</dbReference>
<dbReference type="AlphaFoldDB" id="A0A3L8NZF0"/>
<dbReference type="Pfam" id="PF13377">
    <property type="entry name" value="Peripla_BP_3"/>
    <property type="match status" value="1"/>
</dbReference>
<dbReference type="Gene3D" id="1.10.260.40">
    <property type="entry name" value="lambda repressor-like DNA-binding domains"/>
    <property type="match status" value="1"/>
</dbReference>
<dbReference type="CDD" id="cd06267">
    <property type="entry name" value="PBP1_LacI_sugar_binding-like"/>
    <property type="match status" value="1"/>
</dbReference>
<evidence type="ECO:0000256" key="2">
    <source>
        <dbReference type="ARBA" id="ARBA00023125"/>
    </source>
</evidence>
<dbReference type="OrthoDB" id="4268837at2"/>
<comment type="caution">
    <text evidence="5">The sequence shown here is derived from an EMBL/GenBank/DDBJ whole genome shotgun (WGS) entry which is preliminary data.</text>
</comment>
<dbReference type="GO" id="GO:0003700">
    <property type="term" value="F:DNA-binding transcription factor activity"/>
    <property type="evidence" value="ECO:0007669"/>
    <property type="project" value="TreeGrafter"/>
</dbReference>
<dbReference type="InterPro" id="IPR046335">
    <property type="entry name" value="LacI/GalR-like_sensor"/>
</dbReference>
<dbReference type="InterPro" id="IPR028082">
    <property type="entry name" value="Peripla_BP_I"/>
</dbReference>
<evidence type="ECO:0000313" key="5">
    <source>
        <dbReference type="EMBL" id="RLV48294.1"/>
    </source>
</evidence>
<dbReference type="SUPFAM" id="SSF53822">
    <property type="entry name" value="Periplasmic binding protein-like I"/>
    <property type="match status" value="1"/>
</dbReference>
<feature type="domain" description="HTH lacI-type" evidence="4">
    <location>
        <begin position="9"/>
        <end position="63"/>
    </location>
</feature>
<organism evidence="5 6">
    <name type="scientific">Nocardioides mangrovicus</name>
    <dbReference type="NCBI Taxonomy" id="2478913"/>
    <lineage>
        <taxon>Bacteria</taxon>
        <taxon>Bacillati</taxon>
        <taxon>Actinomycetota</taxon>
        <taxon>Actinomycetes</taxon>
        <taxon>Propionibacteriales</taxon>
        <taxon>Nocardioidaceae</taxon>
        <taxon>Nocardioides</taxon>
    </lineage>
</organism>
<dbReference type="InterPro" id="IPR010982">
    <property type="entry name" value="Lambda_DNA-bd_dom_sf"/>
</dbReference>
<sequence length="337" mass="35900">MHARDRRRPTIRDVAVEAGVSRATVSRVLNGASRVSPSALSAVNRAIERTGYSANLHARALSAGRSHSVAFLLTEPQDRLFEDPNFSTLLRELSRALAQQPVPPVLVLVVASTQPDRRTMLDYLSQQVDGVFAVSTHRGDPLVGELLRAEVPMVACGRVLGQSLPAPSVAADDLEGARVATQHLLDSDRSRIAMISGPMDTSGGTDRLGGYRSVLGDRFDPRLVAAGDYSYASGAGAMRALLEEEPGIDAVFAASDLMASGALAVLRASGRAVPEDVAIVGFDDSSYASASDPPLTTIRQPWDRIAEEMVRLLLALIEGREPVSVTVPTRLVVRESG</sequence>
<dbReference type="SUPFAM" id="SSF47413">
    <property type="entry name" value="lambda repressor-like DNA-binding domains"/>
    <property type="match status" value="1"/>
</dbReference>
<keyword evidence="3" id="KW-0804">Transcription</keyword>
<proteinExistence type="predicted"/>
<dbReference type="PROSITE" id="PS00356">
    <property type="entry name" value="HTH_LACI_1"/>
    <property type="match status" value="1"/>
</dbReference>
<dbReference type="SMART" id="SM00354">
    <property type="entry name" value="HTH_LACI"/>
    <property type="match status" value="1"/>
</dbReference>
<evidence type="ECO:0000256" key="3">
    <source>
        <dbReference type="ARBA" id="ARBA00023163"/>
    </source>
</evidence>
<name>A0A3L8NZF0_9ACTN</name>
<dbReference type="Proteomes" id="UP000281708">
    <property type="component" value="Unassembled WGS sequence"/>
</dbReference>
<dbReference type="Pfam" id="PF00356">
    <property type="entry name" value="LacI"/>
    <property type="match status" value="1"/>
</dbReference>
<protein>
    <submittedName>
        <fullName evidence="5">LacI family transcriptional regulator</fullName>
    </submittedName>
</protein>